<dbReference type="UniPathway" id="UPA00143"/>
<evidence type="ECO:0000256" key="1">
    <source>
        <dbReference type="ARBA" id="ARBA00000900"/>
    </source>
</evidence>
<evidence type="ECO:0000256" key="10">
    <source>
        <dbReference type="ARBA" id="ARBA00022833"/>
    </source>
</evidence>
<dbReference type="Gene3D" id="3.30.40.10">
    <property type="entry name" value="Zinc/RING finger domain, C3HC4 (zinc finger)"/>
    <property type="match status" value="1"/>
</dbReference>
<comment type="subcellular location">
    <subcellularLocation>
        <location evidence="2">Membrane</location>
        <topology evidence="2">Single-pass membrane protein</topology>
    </subcellularLocation>
</comment>
<evidence type="ECO:0000256" key="12">
    <source>
        <dbReference type="ARBA" id="ARBA00023136"/>
    </source>
</evidence>
<accession>A0A2K3NXG2</accession>
<feature type="domain" description="RING-type" evidence="16">
    <location>
        <begin position="178"/>
        <end position="220"/>
    </location>
</feature>
<evidence type="ECO:0000256" key="4">
    <source>
        <dbReference type="ARBA" id="ARBA00012483"/>
    </source>
</evidence>
<dbReference type="AlphaFoldDB" id="A0A2K3NXG2"/>
<dbReference type="InterPro" id="IPR001841">
    <property type="entry name" value="Znf_RING"/>
</dbReference>
<dbReference type="STRING" id="57577.A0A2K3NXG2"/>
<evidence type="ECO:0000256" key="5">
    <source>
        <dbReference type="ARBA" id="ARBA00022679"/>
    </source>
</evidence>
<evidence type="ECO:0000256" key="14">
    <source>
        <dbReference type="PROSITE-ProRule" id="PRU00175"/>
    </source>
</evidence>
<feature type="transmembrane region" description="Helical" evidence="15">
    <location>
        <begin position="81"/>
        <end position="102"/>
    </location>
</feature>
<evidence type="ECO:0000313" key="18">
    <source>
        <dbReference type="Proteomes" id="UP000236291"/>
    </source>
</evidence>
<dbReference type="FunFam" id="3.30.40.10:FF:000233">
    <property type="entry name" value="RING-H2 finger protein ATL54"/>
    <property type="match status" value="1"/>
</dbReference>
<evidence type="ECO:0000256" key="7">
    <source>
        <dbReference type="ARBA" id="ARBA00022723"/>
    </source>
</evidence>
<dbReference type="EMBL" id="ASHM01002054">
    <property type="protein sequence ID" value="PNY07717.1"/>
    <property type="molecule type" value="Genomic_DNA"/>
</dbReference>
<reference evidence="17 18" key="1">
    <citation type="journal article" date="2014" name="Am. J. Bot.">
        <title>Genome assembly and annotation for red clover (Trifolium pratense; Fabaceae).</title>
        <authorList>
            <person name="Istvanek J."/>
            <person name="Jaros M."/>
            <person name="Krenek A."/>
            <person name="Repkova J."/>
        </authorList>
    </citation>
    <scope>NUCLEOTIDE SEQUENCE [LARGE SCALE GENOMIC DNA]</scope>
    <source>
        <strain evidence="18">cv. Tatra</strain>
        <tissue evidence="17">Young leaves</tissue>
    </source>
</reference>
<evidence type="ECO:0000313" key="17">
    <source>
        <dbReference type="EMBL" id="PNY07717.1"/>
    </source>
</evidence>
<dbReference type="Pfam" id="PF13639">
    <property type="entry name" value="zf-RING_2"/>
    <property type="match status" value="1"/>
</dbReference>
<dbReference type="GO" id="GO:0061630">
    <property type="term" value="F:ubiquitin protein ligase activity"/>
    <property type="evidence" value="ECO:0007669"/>
    <property type="project" value="UniProtKB-EC"/>
</dbReference>
<keyword evidence="8 14" id="KW-0863">Zinc-finger</keyword>
<dbReference type="GO" id="GO:0016020">
    <property type="term" value="C:membrane"/>
    <property type="evidence" value="ECO:0007669"/>
    <property type="project" value="UniProtKB-SubCell"/>
</dbReference>
<dbReference type="SUPFAM" id="SSF57850">
    <property type="entry name" value="RING/U-box"/>
    <property type="match status" value="1"/>
</dbReference>
<dbReference type="PROSITE" id="PS50089">
    <property type="entry name" value="ZF_RING_2"/>
    <property type="match status" value="1"/>
</dbReference>
<dbReference type="PANTHER" id="PTHR46913">
    <property type="entry name" value="RING-H2 FINGER PROTEIN ATL16"/>
    <property type="match status" value="1"/>
</dbReference>
<keyword evidence="12 15" id="KW-0472">Membrane</keyword>
<sequence length="418" mass="46923">MGSHHRKFLTELCNLICHGKESLSNCLPNNKDCTTVCFKICLPNPQYPFFNYPPPPPQKPPQVPSFIISDENNNSHKLTNYFILTLSLVAFVFFLVCIRAICITFRSRRRTRLLEVTRASPSSSTTIQQIDENFDENQHVVDHPIWYIRTLGLNQSVINAISVCKYKKGEGLIDGTECSVCLSEFEEDENLRLLPKCNHAFHLPCIDTWLRSHTNCPMCRAPIVNSSTNPPIDRVESLESVVVDDLNSSSLEHTQIEVFDENSGDGETNLGFESCDFESESRNRATAEEEGEGQLGVCENERRVVDAVGVVRPRRSVSMDDSFVANINNALANVVSIESKSNGESSRVIFNEDTISKVNGNENLATTSKGSSSFSFRPTRYLQGVPSPMKRSSSYNGKFLLSWYGRTQKKPNAILRSF</sequence>
<dbReference type="EC" id="2.3.2.27" evidence="4"/>
<dbReference type="CDD" id="cd16461">
    <property type="entry name" value="RING-H2_EL5-like"/>
    <property type="match status" value="1"/>
</dbReference>
<keyword evidence="7" id="KW-0479">Metal-binding</keyword>
<evidence type="ECO:0000256" key="6">
    <source>
        <dbReference type="ARBA" id="ARBA00022692"/>
    </source>
</evidence>
<dbReference type="InterPro" id="IPR044600">
    <property type="entry name" value="ATL1/ATL16-like"/>
</dbReference>
<evidence type="ECO:0000256" key="8">
    <source>
        <dbReference type="ARBA" id="ARBA00022771"/>
    </source>
</evidence>
<comment type="pathway">
    <text evidence="3">Protein modification; protein ubiquitination.</text>
</comment>
<gene>
    <name evidence="17" type="ORF">L195_g004219</name>
</gene>
<evidence type="ECO:0000256" key="13">
    <source>
        <dbReference type="ARBA" id="ARBA00024209"/>
    </source>
</evidence>
<dbReference type="Proteomes" id="UP000236291">
    <property type="component" value="Unassembled WGS sequence"/>
</dbReference>
<evidence type="ECO:0000256" key="9">
    <source>
        <dbReference type="ARBA" id="ARBA00022786"/>
    </source>
</evidence>
<evidence type="ECO:0000256" key="15">
    <source>
        <dbReference type="SAM" id="Phobius"/>
    </source>
</evidence>
<organism evidence="17 18">
    <name type="scientific">Trifolium pratense</name>
    <name type="common">Red clover</name>
    <dbReference type="NCBI Taxonomy" id="57577"/>
    <lineage>
        <taxon>Eukaryota</taxon>
        <taxon>Viridiplantae</taxon>
        <taxon>Streptophyta</taxon>
        <taxon>Embryophyta</taxon>
        <taxon>Tracheophyta</taxon>
        <taxon>Spermatophyta</taxon>
        <taxon>Magnoliopsida</taxon>
        <taxon>eudicotyledons</taxon>
        <taxon>Gunneridae</taxon>
        <taxon>Pentapetalae</taxon>
        <taxon>rosids</taxon>
        <taxon>fabids</taxon>
        <taxon>Fabales</taxon>
        <taxon>Fabaceae</taxon>
        <taxon>Papilionoideae</taxon>
        <taxon>50 kb inversion clade</taxon>
        <taxon>NPAAA clade</taxon>
        <taxon>Hologalegina</taxon>
        <taxon>IRL clade</taxon>
        <taxon>Trifolieae</taxon>
        <taxon>Trifolium</taxon>
    </lineage>
</organism>
<evidence type="ECO:0000256" key="11">
    <source>
        <dbReference type="ARBA" id="ARBA00022989"/>
    </source>
</evidence>
<dbReference type="GO" id="GO:0008270">
    <property type="term" value="F:zinc ion binding"/>
    <property type="evidence" value="ECO:0007669"/>
    <property type="project" value="UniProtKB-KW"/>
</dbReference>
<keyword evidence="11 15" id="KW-1133">Transmembrane helix</keyword>
<dbReference type="SMART" id="SM00184">
    <property type="entry name" value="RING"/>
    <property type="match status" value="1"/>
</dbReference>
<evidence type="ECO:0000259" key="16">
    <source>
        <dbReference type="PROSITE" id="PS50089"/>
    </source>
</evidence>
<keyword evidence="9" id="KW-0833">Ubl conjugation pathway</keyword>
<dbReference type="Gramene" id="Tp57577_TGAC_v2_mRNA9818">
    <property type="protein sequence ID" value="Tp57577_TGAC_v2_mRNA9818"/>
    <property type="gene ID" value="Tp57577_TGAC_v2_gene9498"/>
</dbReference>
<keyword evidence="6 15" id="KW-0812">Transmembrane</keyword>
<proteinExistence type="inferred from homology"/>
<dbReference type="GO" id="GO:0016567">
    <property type="term" value="P:protein ubiquitination"/>
    <property type="evidence" value="ECO:0007669"/>
    <property type="project" value="UniProtKB-UniPathway"/>
</dbReference>
<dbReference type="InterPro" id="IPR013083">
    <property type="entry name" value="Znf_RING/FYVE/PHD"/>
</dbReference>
<reference evidence="17 18" key="2">
    <citation type="journal article" date="2017" name="Front. Plant Sci.">
        <title>Gene Classification and Mining of Molecular Markers Useful in Red Clover (Trifolium pratense) Breeding.</title>
        <authorList>
            <person name="Istvanek J."/>
            <person name="Dluhosova J."/>
            <person name="Dluhos P."/>
            <person name="Patkova L."/>
            <person name="Nedelnik J."/>
            <person name="Repkova J."/>
        </authorList>
    </citation>
    <scope>NUCLEOTIDE SEQUENCE [LARGE SCALE GENOMIC DNA]</scope>
    <source>
        <strain evidence="18">cv. Tatra</strain>
        <tissue evidence="17">Young leaves</tissue>
    </source>
</reference>
<protein>
    <recommendedName>
        <fullName evidence="4">RING-type E3 ubiquitin transferase</fullName>
        <ecNumber evidence="4">2.3.2.27</ecNumber>
    </recommendedName>
</protein>
<dbReference type="OrthoDB" id="9984778at2759"/>
<dbReference type="PANTHER" id="PTHR46913:SF19">
    <property type="entry name" value="RING-TYPE E3 UBIQUITIN TRANSFERASE"/>
    <property type="match status" value="1"/>
</dbReference>
<keyword evidence="10" id="KW-0862">Zinc</keyword>
<comment type="similarity">
    <text evidence="13">Belongs to the RING-type zinc finger family. ATL subfamily.</text>
</comment>
<keyword evidence="5" id="KW-0808">Transferase</keyword>
<comment type="catalytic activity">
    <reaction evidence="1">
        <text>S-ubiquitinyl-[E2 ubiquitin-conjugating enzyme]-L-cysteine + [acceptor protein]-L-lysine = [E2 ubiquitin-conjugating enzyme]-L-cysteine + N(6)-ubiquitinyl-[acceptor protein]-L-lysine.</text>
        <dbReference type="EC" id="2.3.2.27"/>
    </reaction>
</comment>
<comment type="caution">
    <text evidence="17">The sequence shown here is derived from an EMBL/GenBank/DDBJ whole genome shotgun (WGS) entry which is preliminary data.</text>
</comment>
<evidence type="ECO:0000256" key="2">
    <source>
        <dbReference type="ARBA" id="ARBA00004167"/>
    </source>
</evidence>
<evidence type="ECO:0000256" key="3">
    <source>
        <dbReference type="ARBA" id="ARBA00004906"/>
    </source>
</evidence>
<name>A0A2K3NXG2_TRIPR</name>